<name>A0A419SL42_9BACL</name>
<organism evidence="1 2">
    <name type="scientific">Ammoniphilus oxalaticus</name>
    <dbReference type="NCBI Taxonomy" id="66863"/>
    <lineage>
        <taxon>Bacteria</taxon>
        <taxon>Bacillati</taxon>
        <taxon>Bacillota</taxon>
        <taxon>Bacilli</taxon>
        <taxon>Bacillales</taxon>
        <taxon>Paenibacillaceae</taxon>
        <taxon>Aneurinibacillus group</taxon>
        <taxon>Ammoniphilus</taxon>
    </lineage>
</organism>
<protein>
    <submittedName>
        <fullName evidence="1">Uncharacterized protein</fullName>
    </submittedName>
</protein>
<evidence type="ECO:0000313" key="2">
    <source>
        <dbReference type="Proteomes" id="UP000284219"/>
    </source>
</evidence>
<dbReference type="AlphaFoldDB" id="A0A419SL42"/>
<evidence type="ECO:0000313" key="1">
    <source>
        <dbReference type="EMBL" id="RKD24628.1"/>
    </source>
</evidence>
<dbReference type="EMBL" id="MCHY01000008">
    <property type="protein sequence ID" value="RKD24628.1"/>
    <property type="molecule type" value="Genomic_DNA"/>
</dbReference>
<accession>A0A419SL42</accession>
<keyword evidence="2" id="KW-1185">Reference proteome</keyword>
<dbReference type="Proteomes" id="UP000284219">
    <property type="component" value="Unassembled WGS sequence"/>
</dbReference>
<gene>
    <name evidence="1" type="ORF">BEP19_09650</name>
</gene>
<sequence>MEIQKKYDEYKKMVDYHAGKCSHYKGHSKSKYMKHYRYYKYFYVKMTYYAKKCGIMVEKEVNHHHGQEHCESTHTHYKHYYHHHHIDKHYNHCHKKR</sequence>
<comment type="caution">
    <text evidence="1">The sequence shown here is derived from an EMBL/GenBank/DDBJ whole genome shotgun (WGS) entry which is preliminary data.</text>
</comment>
<proteinExistence type="predicted"/>
<reference evidence="1 2" key="1">
    <citation type="submission" date="2016-08" db="EMBL/GenBank/DDBJ databases">
        <title>Novel Firmicute Genomes.</title>
        <authorList>
            <person name="Poppleton D.I."/>
            <person name="Gribaldo S."/>
        </authorList>
    </citation>
    <scope>NUCLEOTIDE SEQUENCE [LARGE SCALE GENOMIC DNA]</scope>
    <source>
        <strain evidence="1 2">RAOx-1</strain>
    </source>
</reference>